<dbReference type="CDD" id="cd04476">
    <property type="entry name" value="RPA1_DBD_C"/>
    <property type="match status" value="1"/>
</dbReference>
<keyword evidence="7 11" id="KW-0238">DNA-binding</keyword>
<dbReference type="GO" id="GO:0006260">
    <property type="term" value="P:DNA replication"/>
    <property type="evidence" value="ECO:0007669"/>
    <property type="project" value="UniProtKB-KW"/>
</dbReference>
<evidence type="ECO:0000256" key="6">
    <source>
        <dbReference type="ARBA" id="ARBA00022833"/>
    </source>
</evidence>
<evidence type="ECO:0000256" key="12">
    <source>
        <dbReference type="SAM" id="MobiDB-lite"/>
    </source>
</evidence>
<dbReference type="Pfam" id="PF01336">
    <property type="entry name" value="tRNA_anti-codon"/>
    <property type="match status" value="1"/>
</dbReference>
<dbReference type="AlphaFoldDB" id="A0ABD1EK01"/>
<dbReference type="InterPro" id="IPR047192">
    <property type="entry name" value="Euk_RPA1_DBD_C"/>
</dbReference>
<reference evidence="17 18" key="1">
    <citation type="submission" date="2024-05" db="EMBL/GenBank/DDBJ databases">
        <title>Genetic variation in Jamaican populations of the coffee berry borer (Hypothenemus hampei).</title>
        <authorList>
            <person name="Errbii M."/>
            <person name="Myrie A."/>
        </authorList>
    </citation>
    <scope>NUCLEOTIDE SEQUENCE [LARGE SCALE GENOMIC DNA]</scope>
    <source>
        <strain evidence="17">JA-Hopewell-2020-01-JO</strain>
        <tissue evidence="17">Whole body</tissue>
    </source>
</reference>
<dbReference type="GO" id="GO:0005634">
    <property type="term" value="C:nucleus"/>
    <property type="evidence" value="ECO:0007669"/>
    <property type="project" value="UniProtKB-SubCell"/>
</dbReference>
<dbReference type="PANTHER" id="PTHR47165">
    <property type="entry name" value="OS03G0429900 PROTEIN"/>
    <property type="match status" value="1"/>
</dbReference>
<comment type="subunit">
    <text evidence="10 11">Component of the heterotrimeric canonical replication protein A complex (RPA).</text>
</comment>
<dbReference type="Pfam" id="PF16900">
    <property type="entry name" value="REPA_OB_2"/>
    <property type="match status" value="1"/>
</dbReference>
<keyword evidence="6 11" id="KW-0862">Zinc</keyword>
<evidence type="ECO:0000259" key="15">
    <source>
        <dbReference type="Pfam" id="PF08646"/>
    </source>
</evidence>
<evidence type="ECO:0000313" key="17">
    <source>
        <dbReference type="EMBL" id="KAL1494983.1"/>
    </source>
</evidence>
<dbReference type="Pfam" id="PF04057">
    <property type="entry name" value="Rep-A_N"/>
    <property type="match status" value="1"/>
</dbReference>
<dbReference type="FunFam" id="2.40.50.140:FF:000090">
    <property type="entry name" value="Replication protein A subunit"/>
    <property type="match status" value="1"/>
</dbReference>
<keyword evidence="4 11" id="KW-0479">Metal-binding</keyword>
<feature type="domain" description="OB" evidence="13">
    <location>
        <begin position="185"/>
        <end position="272"/>
    </location>
</feature>
<dbReference type="InterPro" id="IPR031657">
    <property type="entry name" value="REPA_OB_2"/>
</dbReference>
<evidence type="ECO:0000256" key="10">
    <source>
        <dbReference type="ARBA" id="ARBA00062035"/>
    </source>
</evidence>
<protein>
    <recommendedName>
        <fullName evidence="11">Replication protein A subunit</fullName>
    </recommendedName>
</protein>
<evidence type="ECO:0000256" key="1">
    <source>
        <dbReference type="ARBA" id="ARBA00004123"/>
    </source>
</evidence>
<comment type="caution">
    <text evidence="17">The sequence shown here is derived from an EMBL/GenBank/DDBJ whole genome shotgun (WGS) entry which is preliminary data.</text>
</comment>
<evidence type="ECO:0000259" key="13">
    <source>
        <dbReference type="Pfam" id="PF01336"/>
    </source>
</evidence>
<evidence type="ECO:0000256" key="7">
    <source>
        <dbReference type="ARBA" id="ARBA00023125"/>
    </source>
</evidence>
<dbReference type="NCBIfam" id="TIGR00617">
    <property type="entry name" value="rpa1"/>
    <property type="match status" value="1"/>
</dbReference>
<evidence type="ECO:0000256" key="3">
    <source>
        <dbReference type="ARBA" id="ARBA00022705"/>
    </source>
</evidence>
<feature type="region of interest" description="Disordered" evidence="12">
    <location>
        <begin position="118"/>
        <end position="154"/>
    </location>
</feature>
<dbReference type="CDD" id="cd04475">
    <property type="entry name" value="RPA1_DBD_B"/>
    <property type="match status" value="1"/>
</dbReference>
<evidence type="ECO:0000256" key="2">
    <source>
        <dbReference type="ARBA" id="ARBA00005690"/>
    </source>
</evidence>
<feature type="domain" description="Replication factor A C-terminal" evidence="15">
    <location>
        <begin position="450"/>
        <end position="595"/>
    </location>
</feature>
<dbReference type="Gene3D" id="2.40.50.140">
    <property type="entry name" value="Nucleic acid-binding proteins"/>
    <property type="match status" value="4"/>
</dbReference>
<keyword evidence="8 11" id="KW-0539">Nucleus</keyword>
<dbReference type="FunFam" id="2.40.50.140:FF:000064">
    <property type="entry name" value="Replication protein A subunit"/>
    <property type="match status" value="1"/>
</dbReference>
<name>A0ABD1EK01_HYPHA</name>
<dbReference type="FunFam" id="2.40.50.140:FF:000041">
    <property type="entry name" value="Replication protein A subunit"/>
    <property type="match status" value="1"/>
</dbReference>
<evidence type="ECO:0000259" key="16">
    <source>
        <dbReference type="Pfam" id="PF16900"/>
    </source>
</evidence>
<dbReference type="EMBL" id="JBDJPC010000007">
    <property type="protein sequence ID" value="KAL1494983.1"/>
    <property type="molecule type" value="Genomic_DNA"/>
</dbReference>
<accession>A0ABD1EK01</accession>
<organism evidence="17 18">
    <name type="scientific">Hypothenemus hampei</name>
    <name type="common">Coffee berry borer</name>
    <dbReference type="NCBI Taxonomy" id="57062"/>
    <lineage>
        <taxon>Eukaryota</taxon>
        <taxon>Metazoa</taxon>
        <taxon>Ecdysozoa</taxon>
        <taxon>Arthropoda</taxon>
        <taxon>Hexapoda</taxon>
        <taxon>Insecta</taxon>
        <taxon>Pterygota</taxon>
        <taxon>Neoptera</taxon>
        <taxon>Endopterygota</taxon>
        <taxon>Coleoptera</taxon>
        <taxon>Polyphaga</taxon>
        <taxon>Cucujiformia</taxon>
        <taxon>Curculionidae</taxon>
        <taxon>Scolytinae</taxon>
        <taxon>Hypothenemus</taxon>
    </lineage>
</organism>
<dbReference type="InterPro" id="IPR013955">
    <property type="entry name" value="Rep_factor-A_C"/>
</dbReference>
<gene>
    <name evidence="17" type="ORF">ABEB36_010479</name>
</gene>
<evidence type="ECO:0000259" key="14">
    <source>
        <dbReference type="Pfam" id="PF04057"/>
    </source>
</evidence>
<dbReference type="Pfam" id="PF08646">
    <property type="entry name" value="Rep_fac-A_C"/>
    <property type="match status" value="1"/>
</dbReference>
<dbReference type="InterPro" id="IPR007199">
    <property type="entry name" value="Rep_factor-A_N"/>
</dbReference>
<dbReference type="InterPro" id="IPR012340">
    <property type="entry name" value="NA-bd_OB-fold"/>
</dbReference>
<dbReference type="PANTHER" id="PTHR47165:SF4">
    <property type="entry name" value="OS03G0429900 PROTEIN"/>
    <property type="match status" value="1"/>
</dbReference>
<dbReference type="GO" id="GO:0003677">
    <property type="term" value="F:DNA binding"/>
    <property type="evidence" value="ECO:0007669"/>
    <property type="project" value="UniProtKB-KW"/>
</dbReference>
<comment type="subcellular location">
    <subcellularLocation>
        <location evidence="1 11">Nucleus</location>
    </subcellularLocation>
</comment>
<sequence length="604" mass="67349">MAELLTRGALATIMSGGEYTEPVVQVLSIKKMNAGSGQPEKDRYRAYLSDGECAISFAIMTAPVYAKAGENGLSKFTIMKIGRYITSVVNNTEGKDSRVLLILDLQILKNGDDIGEKIGNPTPYSETIAKKTPSPSAGPHPPAKTPKVMNSGSGAGTSTAVGNLSISPHLTHPISSLTPYHNKWIIKARVINKSDIRKWENARGAGQLFSMDLADESGEIRCTAFREMVDKYFPLIEIDKVYYISKCQVKTANKQFNSLKNDYEMTMTSETIVEECLDDDMSSLQTHYNFISINKIAEMEANETIDVIGVVTSVGDLQTFQARTTGRELKKKEVQLVDQSNTTITLTLWGQQAENFNGSGNPVVVVKGARISEFGGGKTLSAMAGTLMKINPEIKECYRIKGWYESEGMHSTTKDISMRTGIGGFSTPWMSFTEVTEQQLGTINPSKGDYYQVKGTVLLVKHENALYKACPSPDCNKKVIDNDDGTYRCEKCQKIFEYFKYRFLCNMNVGDWSGNQWISTFNDEAEKVVGMSAQEAGAIQENDSRAFSEKIEECHFKEFIFKCRAKMESYNDEQRLKTVAIQINPINYEDYNSHLINNIKQYIN</sequence>
<proteinExistence type="inferred from homology"/>
<feature type="domain" description="Replication factor-A protein 1 N-terminal" evidence="14">
    <location>
        <begin position="5"/>
        <end position="109"/>
    </location>
</feature>
<keyword evidence="5 11" id="KW-0863">Zinc-finger</keyword>
<evidence type="ECO:0000256" key="5">
    <source>
        <dbReference type="ARBA" id="ARBA00022771"/>
    </source>
</evidence>
<dbReference type="InterPro" id="IPR004365">
    <property type="entry name" value="NA-bd_OB_tRNA"/>
</dbReference>
<dbReference type="Proteomes" id="UP001566132">
    <property type="component" value="Unassembled WGS sequence"/>
</dbReference>
<keyword evidence="18" id="KW-1185">Reference proteome</keyword>
<dbReference type="SUPFAM" id="SSF50249">
    <property type="entry name" value="Nucleic acid-binding proteins"/>
    <property type="match status" value="4"/>
</dbReference>
<feature type="domain" description="Replication protein A OB" evidence="16">
    <location>
        <begin position="293"/>
        <end position="391"/>
    </location>
</feature>
<evidence type="ECO:0000313" key="18">
    <source>
        <dbReference type="Proteomes" id="UP001566132"/>
    </source>
</evidence>
<evidence type="ECO:0000256" key="4">
    <source>
        <dbReference type="ARBA" id="ARBA00022723"/>
    </source>
</evidence>
<evidence type="ECO:0000256" key="9">
    <source>
        <dbReference type="ARBA" id="ARBA00058595"/>
    </source>
</evidence>
<dbReference type="GO" id="GO:0008270">
    <property type="term" value="F:zinc ion binding"/>
    <property type="evidence" value="ECO:0007669"/>
    <property type="project" value="UniProtKB-KW"/>
</dbReference>
<dbReference type="CDD" id="cd04474">
    <property type="entry name" value="RPA1_DBD_A"/>
    <property type="match status" value="1"/>
</dbReference>
<keyword evidence="3 11" id="KW-0235">DNA replication</keyword>
<evidence type="ECO:0000256" key="11">
    <source>
        <dbReference type="RuleBase" id="RU364130"/>
    </source>
</evidence>
<comment type="function">
    <text evidence="9 11">As part of the heterotrimeric replication protein A complex (RPA/RP-A), binds and stabilizes single-stranded DNA intermediates, that form during DNA replication or upon DNA stress. It prevents their reannealing and in parallel, recruits and activates different proteins and complexes involved in DNA metabolism. Thereby, it plays an essential role both in DNA replication and the cellular response to DNA damage.</text>
</comment>
<dbReference type="InterPro" id="IPR004591">
    <property type="entry name" value="Rfa1"/>
</dbReference>
<comment type="similarity">
    <text evidence="2 11">Belongs to the replication factor A protein 1 family.</text>
</comment>
<evidence type="ECO:0000256" key="8">
    <source>
        <dbReference type="ARBA" id="ARBA00023242"/>
    </source>
</evidence>